<protein>
    <submittedName>
        <fullName evidence="5">Response regulator containing CheY-like receiver domain and AraC-type DNA-binding domain</fullName>
    </submittedName>
</protein>
<dbReference type="Pfam" id="PF12833">
    <property type="entry name" value="HTH_18"/>
    <property type="match status" value="1"/>
</dbReference>
<dbReference type="Gene3D" id="1.10.10.60">
    <property type="entry name" value="Homeodomain-like"/>
    <property type="match status" value="2"/>
</dbReference>
<dbReference type="InterPro" id="IPR009057">
    <property type="entry name" value="Homeodomain-like_sf"/>
</dbReference>
<gene>
    <name evidence="5" type="ORF">SAMN02744124_00705</name>
</gene>
<accession>A0ABY1LVN9</accession>
<feature type="domain" description="HTH araC/xylS-type" evidence="4">
    <location>
        <begin position="132"/>
        <end position="230"/>
    </location>
</feature>
<dbReference type="EMBL" id="FXAE01000004">
    <property type="protein sequence ID" value="SME99352.1"/>
    <property type="molecule type" value="Genomic_DNA"/>
</dbReference>
<evidence type="ECO:0000259" key="4">
    <source>
        <dbReference type="PROSITE" id="PS01124"/>
    </source>
</evidence>
<keyword evidence="6" id="KW-1185">Reference proteome</keyword>
<dbReference type="SMART" id="SM00342">
    <property type="entry name" value="HTH_ARAC"/>
    <property type="match status" value="1"/>
</dbReference>
<dbReference type="Proteomes" id="UP000192939">
    <property type="component" value="Unassembled WGS sequence"/>
</dbReference>
<name>A0ABY1LVN9_9BACL</name>
<dbReference type="Gene3D" id="3.40.50.2300">
    <property type="match status" value="1"/>
</dbReference>
<evidence type="ECO:0000256" key="3">
    <source>
        <dbReference type="ARBA" id="ARBA00023163"/>
    </source>
</evidence>
<dbReference type="PANTHER" id="PTHR43280:SF35">
    <property type="entry name" value="RESPONSE REGULATOR"/>
    <property type="match status" value="1"/>
</dbReference>
<dbReference type="SUPFAM" id="SSF52172">
    <property type="entry name" value="CheY-like"/>
    <property type="match status" value="1"/>
</dbReference>
<organism evidence="5 6">
    <name type="scientific">Paenibacillus barengoltzii J12</name>
    <dbReference type="NCBI Taxonomy" id="935846"/>
    <lineage>
        <taxon>Bacteria</taxon>
        <taxon>Bacillati</taxon>
        <taxon>Bacillota</taxon>
        <taxon>Bacilli</taxon>
        <taxon>Bacillales</taxon>
        <taxon>Paenibacillaceae</taxon>
        <taxon>Paenibacillus</taxon>
    </lineage>
</organism>
<dbReference type="InterPro" id="IPR018060">
    <property type="entry name" value="HTH_AraC"/>
</dbReference>
<keyword evidence="1" id="KW-0805">Transcription regulation</keyword>
<evidence type="ECO:0000313" key="6">
    <source>
        <dbReference type="Proteomes" id="UP000192939"/>
    </source>
</evidence>
<evidence type="ECO:0000313" key="5">
    <source>
        <dbReference type="EMBL" id="SME99352.1"/>
    </source>
</evidence>
<reference evidence="5 6" key="1">
    <citation type="submission" date="2017-04" db="EMBL/GenBank/DDBJ databases">
        <authorList>
            <person name="Varghese N."/>
            <person name="Submissions S."/>
        </authorList>
    </citation>
    <scope>NUCLEOTIDE SEQUENCE [LARGE SCALE GENOMIC DNA]</scope>
    <source>
        <strain evidence="5 6">J12</strain>
    </source>
</reference>
<keyword evidence="2" id="KW-0238">DNA-binding</keyword>
<comment type="caution">
    <text evidence="5">The sequence shown here is derived from an EMBL/GenBank/DDBJ whole genome shotgun (WGS) entry which is preliminary data.</text>
</comment>
<evidence type="ECO:0000256" key="1">
    <source>
        <dbReference type="ARBA" id="ARBA00023015"/>
    </source>
</evidence>
<dbReference type="PANTHER" id="PTHR43280">
    <property type="entry name" value="ARAC-FAMILY TRANSCRIPTIONAL REGULATOR"/>
    <property type="match status" value="1"/>
</dbReference>
<dbReference type="RefSeq" id="WP_254899706.1">
    <property type="nucleotide sequence ID" value="NZ_FXAE01000004.1"/>
</dbReference>
<dbReference type="PROSITE" id="PS01124">
    <property type="entry name" value="HTH_ARAC_FAMILY_2"/>
    <property type="match status" value="1"/>
</dbReference>
<dbReference type="SUPFAM" id="SSF46689">
    <property type="entry name" value="Homeodomain-like"/>
    <property type="match status" value="2"/>
</dbReference>
<dbReference type="InterPro" id="IPR011006">
    <property type="entry name" value="CheY-like_superfamily"/>
</dbReference>
<evidence type="ECO:0000256" key="2">
    <source>
        <dbReference type="ARBA" id="ARBA00023125"/>
    </source>
</evidence>
<keyword evidence="3" id="KW-0804">Transcription</keyword>
<sequence length="233" mass="27844">MMMKALYIHLNCSSHSDFLHNLDWHKYGVHWDRCEHDGDALMDLLQKNPYSLAMINLNGNLYRGLECCRQIRQQHHFPIIVIEDSLDFMIIRKALKLRVSDYLPSTLPAEELMQSVTKVCAKHKKHKDDIIHQVKKYVNQRLHKNITLKEISDRFHFNRSYLGQKFKLHENMSFNEYLFIQRMERAKWLLANTELKVYEIAGEVGYTEIDWFYKRFKAYTGVSANEYRKRVAS</sequence>
<proteinExistence type="predicted"/>